<name>A0A9P6DNM6_9AGAM</name>
<evidence type="ECO:0000313" key="2">
    <source>
        <dbReference type="EMBL" id="KAF9509151.1"/>
    </source>
</evidence>
<keyword evidence="3" id="KW-1185">Reference proteome</keyword>
<dbReference type="EMBL" id="MU129042">
    <property type="protein sequence ID" value="KAF9509151.1"/>
    <property type="molecule type" value="Genomic_DNA"/>
</dbReference>
<reference evidence="2" key="1">
    <citation type="journal article" date="2020" name="Nat. Commun.">
        <title>Large-scale genome sequencing of mycorrhizal fungi provides insights into the early evolution of symbiotic traits.</title>
        <authorList>
            <person name="Miyauchi S."/>
            <person name="Kiss E."/>
            <person name="Kuo A."/>
            <person name="Drula E."/>
            <person name="Kohler A."/>
            <person name="Sanchez-Garcia M."/>
            <person name="Morin E."/>
            <person name="Andreopoulos B."/>
            <person name="Barry K.W."/>
            <person name="Bonito G."/>
            <person name="Buee M."/>
            <person name="Carver A."/>
            <person name="Chen C."/>
            <person name="Cichocki N."/>
            <person name="Clum A."/>
            <person name="Culley D."/>
            <person name="Crous P.W."/>
            <person name="Fauchery L."/>
            <person name="Girlanda M."/>
            <person name="Hayes R.D."/>
            <person name="Keri Z."/>
            <person name="LaButti K."/>
            <person name="Lipzen A."/>
            <person name="Lombard V."/>
            <person name="Magnuson J."/>
            <person name="Maillard F."/>
            <person name="Murat C."/>
            <person name="Nolan M."/>
            <person name="Ohm R.A."/>
            <person name="Pangilinan J."/>
            <person name="Pereira M.F."/>
            <person name="Perotto S."/>
            <person name="Peter M."/>
            <person name="Pfister S."/>
            <person name="Riley R."/>
            <person name="Sitrit Y."/>
            <person name="Stielow J.B."/>
            <person name="Szollosi G."/>
            <person name="Zifcakova L."/>
            <person name="Stursova M."/>
            <person name="Spatafora J.W."/>
            <person name="Tedersoo L."/>
            <person name="Vaario L.M."/>
            <person name="Yamada A."/>
            <person name="Yan M."/>
            <person name="Wang P."/>
            <person name="Xu J."/>
            <person name="Bruns T."/>
            <person name="Baldrian P."/>
            <person name="Vilgalys R."/>
            <person name="Dunand C."/>
            <person name="Henrissat B."/>
            <person name="Grigoriev I.V."/>
            <person name="Hibbett D."/>
            <person name="Nagy L.G."/>
            <person name="Martin F.M."/>
        </authorList>
    </citation>
    <scope>NUCLEOTIDE SEQUENCE</scope>
    <source>
        <strain evidence="2">UP504</strain>
    </source>
</reference>
<dbReference type="Proteomes" id="UP000886523">
    <property type="component" value="Unassembled WGS sequence"/>
</dbReference>
<evidence type="ECO:0000313" key="3">
    <source>
        <dbReference type="Proteomes" id="UP000886523"/>
    </source>
</evidence>
<dbReference type="AlphaFoldDB" id="A0A9P6DNM6"/>
<evidence type="ECO:0000256" key="1">
    <source>
        <dbReference type="SAM" id="MobiDB-lite"/>
    </source>
</evidence>
<feature type="region of interest" description="Disordered" evidence="1">
    <location>
        <begin position="111"/>
        <end position="160"/>
    </location>
</feature>
<proteinExistence type="predicted"/>
<protein>
    <submittedName>
        <fullName evidence="2">Uncharacterized protein</fullName>
    </submittedName>
</protein>
<accession>A0A9P6DNM6</accession>
<comment type="caution">
    <text evidence="2">The sequence shown here is derived from an EMBL/GenBank/DDBJ whole genome shotgun (WGS) entry which is preliminary data.</text>
</comment>
<feature type="region of interest" description="Disordered" evidence="1">
    <location>
        <begin position="59"/>
        <end position="91"/>
    </location>
</feature>
<organism evidence="2 3">
    <name type="scientific">Hydnum rufescens UP504</name>
    <dbReference type="NCBI Taxonomy" id="1448309"/>
    <lineage>
        <taxon>Eukaryota</taxon>
        <taxon>Fungi</taxon>
        <taxon>Dikarya</taxon>
        <taxon>Basidiomycota</taxon>
        <taxon>Agaricomycotina</taxon>
        <taxon>Agaricomycetes</taxon>
        <taxon>Cantharellales</taxon>
        <taxon>Hydnaceae</taxon>
        <taxon>Hydnum</taxon>
    </lineage>
</organism>
<gene>
    <name evidence="2" type="ORF">BS47DRAFT_1365484</name>
</gene>
<sequence length="160" mass="17986">MEVAQFLFAHGALVQSNRLSFIPPPVLDRYLDPAELEQGHTPTTVGAWSYRFKVVANNDDTKRNQRRPKSIQDPTYMHSPQTHATTDKTQHHTPAAVGVWCYLGDVSNGNASNEHTTDENAPSEWPREPHLPWRVLDLNPNEPLTPNPPNEHPVNEDPAS</sequence>